<dbReference type="CDD" id="cd01107">
    <property type="entry name" value="HTH_BmrR"/>
    <property type="match status" value="1"/>
</dbReference>
<keyword evidence="1" id="KW-0238">DNA-binding</keyword>
<protein>
    <submittedName>
        <fullName evidence="3">MerR family transcriptional regulator</fullName>
    </submittedName>
</protein>
<dbReference type="PROSITE" id="PS50937">
    <property type="entry name" value="HTH_MERR_2"/>
    <property type="match status" value="1"/>
</dbReference>
<dbReference type="InterPro" id="IPR009061">
    <property type="entry name" value="DNA-bd_dom_put_sf"/>
</dbReference>
<dbReference type="SMART" id="SM00871">
    <property type="entry name" value="AraC_E_bind"/>
    <property type="match status" value="1"/>
</dbReference>
<feature type="domain" description="HTH merR-type" evidence="2">
    <location>
        <begin position="81"/>
        <end position="151"/>
    </location>
</feature>
<accession>M3E550</accession>
<dbReference type="InterPro" id="IPR047057">
    <property type="entry name" value="MerR_fam"/>
</dbReference>
<dbReference type="InterPro" id="IPR029442">
    <property type="entry name" value="GyrI-like"/>
</dbReference>
<dbReference type="Pfam" id="PF06445">
    <property type="entry name" value="GyrI-like"/>
    <property type="match status" value="1"/>
</dbReference>
<dbReference type="Gene3D" id="1.10.1660.10">
    <property type="match status" value="1"/>
</dbReference>
<dbReference type="InterPro" id="IPR011256">
    <property type="entry name" value="Reg_factor_effector_dom_sf"/>
</dbReference>
<evidence type="ECO:0000313" key="3">
    <source>
        <dbReference type="EMBL" id="EMF28897.1"/>
    </source>
</evidence>
<gene>
    <name evidence="3" type="ORF">H114_11261</name>
</gene>
<dbReference type="EMBL" id="AOHP01000053">
    <property type="protein sequence ID" value="EMF28897.1"/>
    <property type="molecule type" value="Genomic_DNA"/>
</dbReference>
<evidence type="ECO:0000259" key="2">
    <source>
        <dbReference type="PROSITE" id="PS50937"/>
    </source>
</evidence>
<dbReference type="SMART" id="SM00422">
    <property type="entry name" value="HTH_MERR"/>
    <property type="match status" value="1"/>
</dbReference>
<dbReference type="PATRIC" id="fig|1284664.3.peg.2262"/>
<keyword evidence="4" id="KW-1185">Reference proteome</keyword>
<organism evidence="3 4">
    <name type="scientific">Streptomyces gancidicus BKS 13-15</name>
    <dbReference type="NCBI Taxonomy" id="1284664"/>
    <lineage>
        <taxon>Bacteria</taxon>
        <taxon>Bacillati</taxon>
        <taxon>Actinomycetota</taxon>
        <taxon>Actinomycetes</taxon>
        <taxon>Kitasatosporales</taxon>
        <taxon>Streptomycetaceae</taxon>
        <taxon>Streptomyces</taxon>
        <taxon>Streptomyces pseudogriseolus group</taxon>
    </lineage>
</organism>
<dbReference type="Pfam" id="PF13411">
    <property type="entry name" value="MerR_1"/>
    <property type="match status" value="1"/>
</dbReference>
<evidence type="ECO:0000256" key="1">
    <source>
        <dbReference type="ARBA" id="ARBA00023125"/>
    </source>
</evidence>
<dbReference type="PANTHER" id="PTHR30204">
    <property type="entry name" value="REDOX-CYCLING DRUG-SENSING TRANSCRIPTIONAL ACTIVATOR SOXR"/>
    <property type="match status" value="1"/>
</dbReference>
<name>M3E550_STREZ</name>
<dbReference type="GO" id="GO:0003677">
    <property type="term" value="F:DNA binding"/>
    <property type="evidence" value="ECO:0007669"/>
    <property type="project" value="UniProtKB-KW"/>
</dbReference>
<dbReference type="Proteomes" id="UP000011732">
    <property type="component" value="Unassembled WGS sequence"/>
</dbReference>
<dbReference type="PANTHER" id="PTHR30204:SF97">
    <property type="entry name" value="MERR FAMILY REGULATORY PROTEIN"/>
    <property type="match status" value="1"/>
</dbReference>
<comment type="caution">
    <text evidence="3">The sequence shown here is derived from an EMBL/GenBank/DDBJ whole genome shotgun (WGS) entry which is preliminary data.</text>
</comment>
<evidence type="ECO:0000313" key="4">
    <source>
        <dbReference type="Proteomes" id="UP000011732"/>
    </source>
</evidence>
<dbReference type="SUPFAM" id="SSF46955">
    <property type="entry name" value="Putative DNA-binding domain"/>
    <property type="match status" value="1"/>
</dbReference>
<dbReference type="InterPro" id="IPR000551">
    <property type="entry name" value="MerR-type_HTH_dom"/>
</dbReference>
<dbReference type="SUPFAM" id="SSF55136">
    <property type="entry name" value="Probable bacterial effector-binding domain"/>
    <property type="match status" value="1"/>
</dbReference>
<dbReference type="Gene3D" id="3.20.80.10">
    <property type="entry name" value="Regulatory factor, effector binding domain"/>
    <property type="match status" value="1"/>
</dbReference>
<dbReference type="AlphaFoldDB" id="M3E550"/>
<dbReference type="InterPro" id="IPR010499">
    <property type="entry name" value="AraC_E-bd"/>
</dbReference>
<dbReference type="Gene3D" id="3.10.450.50">
    <property type="match status" value="1"/>
</dbReference>
<sequence length="344" mass="38553">MRRWREETPNVDYDLLEVAGTPTACRAVAKVSGDFPGSPVTLRFAFERDVRGKITVLTITPSPRAAGRRAAHEEERSMADRLTIGEFSRVTHLSIRMLRRYHEQDLLVPAEVDPDTGYRYYSPTQIRPALTIRRFRDLDLPLADLRRFLAAESAGGPDDGTAQQAVAAHLRRLEDRLGRTQRAVEALRELLDPQAERTVTLEELPARRVLAVSLDVPEGAGLDWYDEAMRDLDAAAGERSVLPPGGRYEHTLFTEGHGRATVYVPFEAPLPPKVPGTVRELRLPRRTAAVATHQGRHDDLDLTYGAVGAFAARNDLRSQNLVEEVYLVGPRDTDRPKRWRTLVA</sequence>
<proteinExistence type="predicted"/>
<dbReference type="GO" id="GO:0003700">
    <property type="term" value="F:DNA-binding transcription factor activity"/>
    <property type="evidence" value="ECO:0007669"/>
    <property type="project" value="InterPro"/>
</dbReference>
<reference evidence="3 4" key="1">
    <citation type="journal article" date="2013" name="Genome Announc.">
        <title>Draft Genome Sequence of Streptomyces gancidicus Strain BKS 13-15.</title>
        <authorList>
            <person name="Kumar S."/>
            <person name="Kaur N."/>
            <person name="Singh N.K."/>
            <person name="Raghava G.P."/>
            <person name="Mayilraj S."/>
        </authorList>
    </citation>
    <scope>NUCLEOTIDE SEQUENCE [LARGE SCALE GENOMIC DNA]</scope>
    <source>
        <strain evidence="3 4">BKS 13-15</strain>
    </source>
</reference>